<dbReference type="GO" id="GO:0003677">
    <property type="term" value="F:DNA binding"/>
    <property type="evidence" value="ECO:0007669"/>
    <property type="project" value="UniProtKB-KW"/>
</dbReference>
<dbReference type="InterPro" id="IPR025269">
    <property type="entry name" value="SAM-like_dom"/>
</dbReference>
<dbReference type="Pfam" id="PF17293">
    <property type="entry name" value="Arm-DNA-bind_5"/>
    <property type="match status" value="1"/>
</dbReference>
<dbReference type="InterPro" id="IPR011010">
    <property type="entry name" value="DNA_brk_join_enz"/>
</dbReference>
<dbReference type="Gene3D" id="1.10.150.130">
    <property type="match status" value="1"/>
</dbReference>
<dbReference type="Gene3D" id="1.10.443.10">
    <property type="entry name" value="Intergrase catalytic core"/>
    <property type="match status" value="1"/>
</dbReference>
<reference evidence="4 5" key="1">
    <citation type="journal article" date="2006" name="Int. J. Syst. Evol. Microbiol.">
        <title>Chryseobacterium piscium sp. nov., isolated from fish of the South Atlantic Ocean off South Africa.</title>
        <authorList>
            <person name="de Beer H."/>
            <person name="Hugo C.J."/>
            <person name="Jooste P.J."/>
            <person name="Vancanneyt M."/>
            <person name="Coenye T."/>
            <person name="Vandamme P."/>
        </authorList>
    </citation>
    <scope>NUCLEOTIDE SEQUENCE [LARGE SCALE GENOMIC DNA]</scope>
    <source>
        <strain evidence="4 5">CCUG 51923</strain>
    </source>
</reference>
<evidence type="ECO:0000313" key="4">
    <source>
        <dbReference type="EMBL" id="REC55084.1"/>
    </source>
</evidence>
<protein>
    <submittedName>
        <fullName evidence="4">Site-specific integrase</fullName>
    </submittedName>
</protein>
<dbReference type="PROSITE" id="PS51898">
    <property type="entry name" value="TYR_RECOMBINASE"/>
    <property type="match status" value="1"/>
</dbReference>
<comment type="caution">
    <text evidence="4">The sequence shown here is derived from an EMBL/GenBank/DDBJ whole genome shotgun (WGS) entry which is preliminary data.</text>
</comment>
<accession>A0A3D9BNI9</accession>
<dbReference type="Pfam" id="PF13102">
    <property type="entry name" value="Phage_int_SAM_5"/>
    <property type="match status" value="1"/>
</dbReference>
<dbReference type="AlphaFoldDB" id="A0A3D9BNI9"/>
<dbReference type="Pfam" id="PF00589">
    <property type="entry name" value="Phage_integrase"/>
    <property type="match status" value="1"/>
</dbReference>
<evidence type="ECO:0000256" key="1">
    <source>
        <dbReference type="ARBA" id="ARBA00023125"/>
    </source>
</evidence>
<gene>
    <name evidence="4" type="ORF">DRF62_07395</name>
</gene>
<evidence type="ECO:0000313" key="5">
    <source>
        <dbReference type="Proteomes" id="UP000256512"/>
    </source>
</evidence>
<dbReference type="GO" id="GO:0015074">
    <property type="term" value="P:DNA integration"/>
    <property type="evidence" value="ECO:0007669"/>
    <property type="project" value="InterPro"/>
</dbReference>
<dbReference type="InterPro" id="IPR035386">
    <property type="entry name" value="Arm-DNA-bind_5"/>
</dbReference>
<dbReference type="Proteomes" id="UP000256512">
    <property type="component" value="Unassembled WGS sequence"/>
</dbReference>
<name>A0A3D9BNI9_9FLAO</name>
<keyword evidence="1" id="KW-0238">DNA-binding</keyword>
<proteinExistence type="predicted"/>
<dbReference type="InterPro" id="IPR002104">
    <property type="entry name" value="Integrase_catalytic"/>
</dbReference>
<keyword evidence="5" id="KW-1185">Reference proteome</keyword>
<dbReference type="InterPro" id="IPR010998">
    <property type="entry name" value="Integrase_recombinase_N"/>
</dbReference>
<dbReference type="SUPFAM" id="SSF56349">
    <property type="entry name" value="DNA breaking-rejoining enzymes"/>
    <property type="match status" value="1"/>
</dbReference>
<keyword evidence="2" id="KW-0233">DNA recombination</keyword>
<evidence type="ECO:0000256" key="2">
    <source>
        <dbReference type="ARBA" id="ARBA00023172"/>
    </source>
</evidence>
<organism evidence="4 5">
    <name type="scientific">Chryseobacterium piscium</name>
    <dbReference type="NCBI Taxonomy" id="333702"/>
    <lineage>
        <taxon>Bacteria</taxon>
        <taxon>Pseudomonadati</taxon>
        <taxon>Bacteroidota</taxon>
        <taxon>Flavobacteriia</taxon>
        <taxon>Flavobacteriales</taxon>
        <taxon>Weeksellaceae</taxon>
        <taxon>Chryseobacterium group</taxon>
        <taxon>Chryseobacterium</taxon>
    </lineage>
</organism>
<dbReference type="EMBL" id="QNVS01000016">
    <property type="protein sequence ID" value="REC55084.1"/>
    <property type="molecule type" value="Genomic_DNA"/>
</dbReference>
<feature type="domain" description="Tyr recombinase" evidence="3">
    <location>
        <begin position="217"/>
        <end position="405"/>
    </location>
</feature>
<dbReference type="InterPro" id="IPR013762">
    <property type="entry name" value="Integrase-like_cat_sf"/>
</dbReference>
<dbReference type="GO" id="GO:0006310">
    <property type="term" value="P:DNA recombination"/>
    <property type="evidence" value="ECO:0007669"/>
    <property type="project" value="UniProtKB-KW"/>
</dbReference>
<evidence type="ECO:0000259" key="3">
    <source>
        <dbReference type="PROSITE" id="PS51898"/>
    </source>
</evidence>
<sequence length="411" mass="48811">MKYYFELRKEKINKDGMIPIRLVVMNAKTRIRKSVEAKTKLEDWDSENNKINNPNSKFNSNYKEYQKSNKNIADIIQKVEKIFTYFEYNGIPFLASIFNEKFDEGDVKVTISFFDAYDEFVKISKLTKTSSTITKYNSVKNFLTAFELHSNHTLRLDTCDFRFEESFMDYCFNTRKTLNNYYAKIVKSLKAFLNWAYERSYHSSLNFKKLKSKEEDIEVIYLTSEELMKLYHHKFDNPALDRARDMWCLLAFTGQRHSDVYSLQNANIEDDYLHFTVKKTKTVNHHIYLIKQAKELIEKYRDTIYYPIPRLTSQKLNEKIQVCCEKIGLTQEIELTRFIGAKRISQTFKKHELIGSHCGRKTFITNSLILGIPERVVRSISNHKDEKNFRKYVNISEIHKQKALSVWDNLI</sequence>
<dbReference type="RefSeq" id="WP_115949752.1">
    <property type="nucleotide sequence ID" value="NZ_QNVS01000016.1"/>
</dbReference>